<sequence>MGLKAKITNYYTNSYMKKYGDRITQAQGKVISVKIEEKPILWIFHKLTVTILIKPERSKNIIKCVYRKNKWFKKPEFIPVAQGHSIVVQGLKGLKTKGHGESIDVMNVINMTNRKQLVPLEDDVIKKIQQGQKIKYR</sequence>
<accession>A0A0L6ZDW4</accession>
<reference evidence="2" key="1">
    <citation type="submission" date="2015-08" db="EMBL/GenBank/DDBJ databases">
        <title>Genome sequence of the strict anaerobe Clostridium homopropionicum LuHBu1 (DSM 5847T).</title>
        <authorList>
            <person name="Poehlein A."/>
            <person name="Beck M."/>
            <person name="Schiel-Bengelsdorf B."/>
            <person name="Bengelsdorf F.R."/>
            <person name="Daniel R."/>
            <person name="Duerre P."/>
        </authorList>
    </citation>
    <scope>NUCLEOTIDE SEQUENCE [LARGE SCALE GENOMIC DNA]</scope>
    <source>
        <strain evidence="2">DSM 5847</strain>
    </source>
</reference>
<dbReference type="PATRIC" id="fig|1121318.3.peg.579"/>
<evidence type="ECO:0000313" key="1">
    <source>
        <dbReference type="EMBL" id="KOA20988.1"/>
    </source>
</evidence>
<keyword evidence="2" id="KW-1185">Reference proteome</keyword>
<protein>
    <submittedName>
        <fullName evidence="1">Uncharacterized protein</fullName>
    </submittedName>
</protein>
<dbReference type="EMBL" id="LHUR01000011">
    <property type="protein sequence ID" value="KOA20988.1"/>
    <property type="molecule type" value="Genomic_DNA"/>
</dbReference>
<proteinExistence type="predicted"/>
<organism evidence="1 2">
    <name type="scientific">Clostridium homopropionicum DSM 5847</name>
    <dbReference type="NCBI Taxonomy" id="1121318"/>
    <lineage>
        <taxon>Bacteria</taxon>
        <taxon>Bacillati</taxon>
        <taxon>Bacillota</taxon>
        <taxon>Clostridia</taxon>
        <taxon>Eubacteriales</taxon>
        <taxon>Clostridiaceae</taxon>
        <taxon>Clostridium</taxon>
    </lineage>
</organism>
<gene>
    <name evidence="1" type="ORF">CLHOM_05760</name>
</gene>
<name>A0A0L6ZDW4_9CLOT</name>
<dbReference type="Proteomes" id="UP000037043">
    <property type="component" value="Unassembled WGS sequence"/>
</dbReference>
<dbReference type="AlphaFoldDB" id="A0A0L6ZDW4"/>
<evidence type="ECO:0000313" key="2">
    <source>
        <dbReference type="Proteomes" id="UP000037043"/>
    </source>
</evidence>
<dbReference type="RefSeq" id="WP_052220171.1">
    <property type="nucleotide sequence ID" value="NZ_LHUR01000011.1"/>
</dbReference>
<comment type="caution">
    <text evidence="1">The sequence shown here is derived from an EMBL/GenBank/DDBJ whole genome shotgun (WGS) entry which is preliminary data.</text>
</comment>